<comment type="caution">
    <text evidence="2">The sequence shown here is derived from an EMBL/GenBank/DDBJ whole genome shotgun (WGS) entry which is preliminary data.</text>
</comment>
<gene>
    <name evidence="2" type="ORF">SEMRO_444_G144240.1</name>
</gene>
<evidence type="ECO:0000313" key="2">
    <source>
        <dbReference type="EMBL" id="CAB9510604.1"/>
    </source>
</evidence>
<evidence type="ECO:0000256" key="1">
    <source>
        <dbReference type="SAM" id="MobiDB-lite"/>
    </source>
</evidence>
<keyword evidence="3" id="KW-1185">Reference proteome</keyword>
<feature type="region of interest" description="Disordered" evidence="1">
    <location>
        <begin position="121"/>
        <end position="180"/>
    </location>
</feature>
<reference evidence="2" key="1">
    <citation type="submission" date="2020-06" db="EMBL/GenBank/DDBJ databases">
        <authorList>
            <consortium name="Plant Systems Biology data submission"/>
        </authorList>
    </citation>
    <scope>NUCLEOTIDE SEQUENCE</scope>
    <source>
        <strain evidence="2">D6</strain>
    </source>
</reference>
<name>A0A9N8E2P0_9STRA</name>
<dbReference type="Proteomes" id="UP001153069">
    <property type="component" value="Unassembled WGS sequence"/>
</dbReference>
<organism evidence="2 3">
    <name type="scientific">Seminavis robusta</name>
    <dbReference type="NCBI Taxonomy" id="568900"/>
    <lineage>
        <taxon>Eukaryota</taxon>
        <taxon>Sar</taxon>
        <taxon>Stramenopiles</taxon>
        <taxon>Ochrophyta</taxon>
        <taxon>Bacillariophyta</taxon>
        <taxon>Bacillariophyceae</taxon>
        <taxon>Bacillariophycidae</taxon>
        <taxon>Naviculales</taxon>
        <taxon>Naviculaceae</taxon>
        <taxon>Seminavis</taxon>
    </lineage>
</organism>
<evidence type="ECO:0000313" key="3">
    <source>
        <dbReference type="Proteomes" id="UP001153069"/>
    </source>
</evidence>
<dbReference type="AlphaFoldDB" id="A0A9N8E2P0"/>
<feature type="compositionally biased region" description="Low complexity" evidence="1">
    <location>
        <begin position="136"/>
        <end position="163"/>
    </location>
</feature>
<accession>A0A9N8E2P0</accession>
<proteinExistence type="predicted"/>
<dbReference type="EMBL" id="CAICTM010000443">
    <property type="protein sequence ID" value="CAB9510604.1"/>
    <property type="molecule type" value="Genomic_DNA"/>
</dbReference>
<feature type="compositionally biased region" description="Polar residues" evidence="1">
    <location>
        <begin position="125"/>
        <end position="135"/>
    </location>
</feature>
<sequence length="180" mass="19729">MGCKTSKYAVQDTPQYGDDQLHYKDDDGMEGVGSYQIETDIIPTHRYVGNGYPSCDSGMQNNQLAPQTQLAVQGSGGFCPSDAQFSKLAENCTSGFLEMFSMGEKPKLITNEPARDAAFLPPAYNYQTPPSQDMENSLANSHAAHSQSSRRSQRSQRSQHSQNIGQPRRAIPVQNGSFSL</sequence>
<protein>
    <submittedName>
        <fullName evidence="2">Uncharacterized protein</fullName>
    </submittedName>
</protein>